<dbReference type="RefSeq" id="WP_092679957.1">
    <property type="nucleotide sequence ID" value="NZ_FNMZ01000001.1"/>
</dbReference>
<dbReference type="AlphaFoldDB" id="A0A1H2TEK9"/>
<keyword evidence="6" id="KW-1185">Reference proteome</keyword>
<proteinExistence type="inferred from homology"/>
<organism evidence="5 6">
    <name type="scientific">Albimonas donghaensis</name>
    <dbReference type="NCBI Taxonomy" id="356660"/>
    <lineage>
        <taxon>Bacteria</taxon>
        <taxon>Pseudomonadati</taxon>
        <taxon>Pseudomonadota</taxon>
        <taxon>Alphaproteobacteria</taxon>
        <taxon>Rhodobacterales</taxon>
        <taxon>Paracoccaceae</taxon>
        <taxon>Albimonas</taxon>
    </lineage>
</organism>
<protein>
    <recommendedName>
        <fullName evidence="2">Tetratricopeptide repeat protein 38</fullName>
    </recommendedName>
</protein>
<evidence type="ECO:0000256" key="4">
    <source>
        <dbReference type="ARBA" id="ARBA00022803"/>
    </source>
</evidence>
<keyword evidence="4" id="KW-0802">TPR repeat</keyword>
<evidence type="ECO:0000256" key="1">
    <source>
        <dbReference type="ARBA" id="ARBA00005857"/>
    </source>
</evidence>
<evidence type="ECO:0000313" key="5">
    <source>
        <dbReference type="EMBL" id="SDW42351.1"/>
    </source>
</evidence>
<dbReference type="EMBL" id="FNMZ01000001">
    <property type="protein sequence ID" value="SDW42351.1"/>
    <property type="molecule type" value="Genomic_DNA"/>
</dbReference>
<reference evidence="5 6" key="1">
    <citation type="submission" date="2016-10" db="EMBL/GenBank/DDBJ databases">
        <authorList>
            <person name="de Groot N.N."/>
        </authorList>
    </citation>
    <scope>NUCLEOTIDE SEQUENCE [LARGE SCALE GENOMIC DNA]</scope>
    <source>
        <strain evidence="5 6">DSM 17890</strain>
    </source>
</reference>
<dbReference type="PANTHER" id="PTHR16263:SF4">
    <property type="entry name" value="TETRATRICOPEPTIDE REPEAT PROTEIN 38"/>
    <property type="match status" value="1"/>
</dbReference>
<dbReference type="InterPro" id="IPR011990">
    <property type="entry name" value="TPR-like_helical_dom_sf"/>
</dbReference>
<dbReference type="Gene3D" id="1.25.40.10">
    <property type="entry name" value="Tetratricopeptide repeat domain"/>
    <property type="match status" value="1"/>
</dbReference>
<comment type="similarity">
    <text evidence="1">Belongs to the TTC38 family.</text>
</comment>
<dbReference type="SUPFAM" id="SSF48452">
    <property type="entry name" value="TPR-like"/>
    <property type="match status" value="1"/>
</dbReference>
<gene>
    <name evidence="5" type="ORF">SAMN05444336_101971</name>
</gene>
<evidence type="ECO:0000256" key="3">
    <source>
        <dbReference type="ARBA" id="ARBA00022737"/>
    </source>
</evidence>
<dbReference type="STRING" id="356660.SAMN05444336_101971"/>
<sequence>MTHDAAGLALTLPDARSAETWDAATRAFLAHGAATPELLGDLLARIPGFAMGHAARGLMLMLLARAELIPAAAADLAAARAAAAQGGANMRERRYVEALEAFLAGRPSAAAAIMARTARAHPGDAMAAKFAQAILFILGDAPAMRREAEAALAPASGLGPDHALHGFVLGQAAFAREETGDYAAAETAGRAGLDLAPDDAWGLHAVAHVMDMTGRAGDGVRLLAGQSSRWAHCNNFGLHVWWHLALFHIDGGRPMAALRLYDARIRATPSDDYRDIANAASLLMRLELEGVAVGGRWEELGALAAARVEDGCLVFADLHYLMALNRSGRAAEAAAITARIARDAQGLDHDQHEVCALAGLAAARGLNAFRAGRWAEAARALRAGLPQLWRIGGSHAQRDVIERIAIEAALRAGDVDGAGAMLDDRAARRGGEDGYGARRRAALETRRAEMRAMATAAE</sequence>
<dbReference type="Proteomes" id="UP000199118">
    <property type="component" value="Unassembled WGS sequence"/>
</dbReference>
<dbReference type="InterPro" id="IPR033891">
    <property type="entry name" value="TTC38"/>
</dbReference>
<dbReference type="CDD" id="cd05804">
    <property type="entry name" value="StaR_like"/>
    <property type="match status" value="1"/>
</dbReference>
<name>A0A1H2TEK9_9RHOB</name>
<evidence type="ECO:0000313" key="6">
    <source>
        <dbReference type="Proteomes" id="UP000199118"/>
    </source>
</evidence>
<accession>A0A1H2TEK9</accession>
<keyword evidence="3" id="KW-0677">Repeat</keyword>
<dbReference type="OrthoDB" id="9815900at2"/>
<dbReference type="PANTHER" id="PTHR16263">
    <property type="entry name" value="TETRATRICOPEPTIDE REPEAT PROTEIN 38"/>
    <property type="match status" value="1"/>
</dbReference>
<evidence type="ECO:0000256" key="2">
    <source>
        <dbReference type="ARBA" id="ARBA00019992"/>
    </source>
</evidence>